<evidence type="ECO:0000313" key="2">
    <source>
        <dbReference type="Proteomes" id="UP001162992"/>
    </source>
</evidence>
<accession>A0ACC2EKG4</accession>
<sequence length="122" mass="13766">MLLIWVLAPYTCLCLCLCIIKSSLNFLLKIEKLLNFLPVVLNAKQITSMVSPHHTTPFMHQCTLITKGNLNLGPSVTVRVFLLQRSWLSLDNECSSPCYELKPCQSCNLKAFPSWGLIFLGH</sequence>
<gene>
    <name evidence="1" type="ORF">O6H91_02G122500</name>
</gene>
<reference evidence="2" key="1">
    <citation type="journal article" date="2024" name="Proc. Natl. Acad. Sci. U.S.A.">
        <title>Extraordinary preservation of gene collinearity over three hundred million years revealed in homosporous lycophytes.</title>
        <authorList>
            <person name="Li C."/>
            <person name="Wickell D."/>
            <person name="Kuo L.Y."/>
            <person name="Chen X."/>
            <person name="Nie B."/>
            <person name="Liao X."/>
            <person name="Peng D."/>
            <person name="Ji J."/>
            <person name="Jenkins J."/>
            <person name="Williams M."/>
            <person name="Shu S."/>
            <person name="Plott C."/>
            <person name="Barry K."/>
            <person name="Rajasekar S."/>
            <person name="Grimwood J."/>
            <person name="Han X."/>
            <person name="Sun S."/>
            <person name="Hou Z."/>
            <person name="He W."/>
            <person name="Dai G."/>
            <person name="Sun C."/>
            <person name="Schmutz J."/>
            <person name="Leebens-Mack J.H."/>
            <person name="Li F.W."/>
            <person name="Wang L."/>
        </authorList>
    </citation>
    <scope>NUCLEOTIDE SEQUENCE [LARGE SCALE GENOMIC DNA]</scope>
    <source>
        <strain evidence="2">cv. PW_Plant_1</strain>
    </source>
</reference>
<comment type="caution">
    <text evidence="1">The sequence shown here is derived from an EMBL/GenBank/DDBJ whole genome shotgun (WGS) entry which is preliminary data.</text>
</comment>
<name>A0ACC2EKG4_DIPCM</name>
<organism evidence="1 2">
    <name type="scientific">Diphasiastrum complanatum</name>
    <name type="common">Issler's clubmoss</name>
    <name type="synonym">Lycopodium complanatum</name>
    <dbReference type="NCBI Taxonomy" id="34168"/>
    <lineage>
        <taxon>Eukaryota</taxon>
        <taxon>Viridiplantae</taxon>
        <taxon>Streptophyta</taxon>
        <taxon>Embryophyta</taxon>
        <taxon>Tracheophyta</taxon>
        <taxon>Lycopodiopsida</taxon>
        <taxon>Lycopodiales</taxon>
        <taxon>Lycopodiaceae</taxon>
        <taxon>Lycopodioideae</taxon>
        <taxon>Diphasiastrum</taxon>
    </lineage>
</organism>
<dbReference type="EMBL" id="CM055093">
    <property type="protein sequence ID" value="KAJ7566870.1"/>
    <property type="molecule type" value="Genomic_DNA"/>
</dbReference>
<evidence type="ECO:0000313" key="1">
    <source>
        <dbReference type="EMBL" id="KAJ7566870.1"/>
    </source>
</evidence>
<dbReference type="Proteomes" id="UP001162992">
    <property type="component" value="Chromosome 2"/>
</dbReference>
<proteinExistence type="predicted"/>
<keyword evidence="2" id="KW-1185">Reference proteome</keyword>
<protein>
    <submittedName>
        <fullName evidence="1">Uncharacterized protein</fullName>
    </submittedName>
</protein>